<protein>
    <submittedName>
        <fullName evidence="1">Uncharacterized protein</fullName>
    </submittedName>
</protein>
<evidence type="ECO:0000313" key="2">
    <source>
        <dbReference type="Proteomes" id="UP000005239"/>
    </source>
</evidence>
<keyword evidence="2" id="KW-1185">Reference proteome</keyword>
<dbReference type="PANTHER" id="PTHR45907:SF16">
    <property type="entry name" value="SERPENTINE RECEPTOR, CLASS J"/>
    <property type="match status" value="1"/>
</dbReference>
<dbReference type="EnsemblMetazoa" id="PPA45650.1">
    <property type="protein sequence ID" value="PPA45650.1"/>
    <property type="gene ID" value="WBGene00284019"/>
</dbReference>
<organism evidence="1 2">
    <name type="scientific">Pristionchus pacificus</name>
    <name type="common">Parasitic nematode worm</name>
    <dbReference type="NCBI Taxonomy" id="54126"/>
    <lineage>
        <taxon>Eukaryota</taxon>
        <taxon>Metazoa</taxon>
        <taxon>Ecdysozoa</taxon>
        <taxon>Nematoda</taxon>
        <taxon>Chromadorea</taxon>
        <taxon>Rhabditida</taxon>
        <taxon>Rhabditina</taxon>
        <taxon>Diplogasteromorpha</taxon>
        <taxon>Diplogasteroidea</taxon>
        <taxon>Neodiplogasteridae</taxon>
        <taxon>Pristionchus</taxon>
    </lineage>
</organism>
<reference evidence="1" key="2">
    <citation type="submission" date="2022-06" db="UniProtKB">
        <authorList>
            <consortium name="EnsemblMetazoa"/>
        </authorList>
    </citation>
    <scope>IDENTIFICATION</scope>
    <source>
        <strain evidence="1">PS312</strain>
    </source>
</reference>
<gene>
    <name evidence="1" type="primary">WBGene00284019</name>
</gene>
<dbReference type="Proteomes" id="UP000005239">
    <property type="component" value="Unassembled WGS sequence"/>
</dbReference>
<proteinExistence type="predicted"/>
<dbReference type="AlphaFoldDB" id="A0A2A6CKN6"/>
<accession>A0A8R1V395</accession>
<reference evidence="2" key="1">
    <citation type="journal article" date="2008" name="Nat. Genet.">
        <title>The Pristionchus pacificus genome provides a unique perspective on nematode lifestyle and parasitism.</title>
        <authorList>
            <person name="Dieterich C."/>
            <person name="Clifton S.W."/>
            <person name="Schuster L.N."/>
            <person name="Chinwalla A."/>
            <person name="Delehaunty K."/>
            <person name="Dinkelacker I."/>
            <person name="Fulton L."/>
            <person name="Fulton R."/>
            <person name="Godfrey J."/>
            <person name="Minx P."/>
            <person name="Mitreva M."/>
            <person name="Roeseler W."/>
            <person name="Tian H."/>
            <person name="Witte H."/>
            <person name="Yang S.P."/>
            <person name="Wilson R.K."/>
            <person name="Sommer R.J."/>
        </authorList>
    </citation>
    <scope>NUCLEOTIDE SEQUENCE [LARGE SCALE GENOMIC DNA]</scope>
    <source>
        <strain evidence="2">PS312</strain>
    </source>
</reference>
<evidence type="ECO:0000313" key="1">
    <source>
        <dbReference type="EnsemblMetazoa" id="PPA45650.1"/>
    </source>
</evidence>
<accession>A0A2A6CKN6</accession>
<dbReference type="InterPro" id="IPR019423">
    <property type="entry name" value="7TM_GPCR_serpentine_rcpt_Srj"/>
</dbReference>
<dbReference type="PANTHER" id="PTHR45907">
    <property type="entry name" value="SERPENTINE RECEPTOR, CLASS J"/>
    <property type="match status" value="1"/>
</dbReference>
<sequence>MITSSGMKRQIIHLVIPLLTHPHIHAAFQLVFVYAPYLLLSDLSLLKFDITIFHDTTAPLSTFFPVLDAAVILLFVTDYRRRYVRLMQRKRPGARSRNERK</sequence>
<name>A0A2A6CKN6_PRIPA</name>